<dbReference type="SUPFAM" id="SSF53613">
    <property type="entry name" value="Ribokinase-like"/>
    <property type="match status" value="1"/>
</dbReference>
<keyword evidence="4" id="KW-0547">Nucleotide-binding</keyword>
<dbReference type="EC" id="2.7.1.49" evidence="2"/>
<dbReference type="AlphaFoldDB" id="A0A0W1A5I2"/>
<dbReference type="OrthoDB" id="9810880at2"/>
<evidence type="ECO:0000313" key="9">
    <source>
        <dbReference type="Proteomes" id="UP000054729"/>
    </source>
</evidence>
<evidence type="ECO:0000256" key="2">
    <source>
        <dbReference type="ARBA" id="ARBA00012135"/>
    </source>
</evidence>
<feature type="domain" description="Pyridoxamine kinase/Phosphomethylpyrimidine kinase" evidence="7">
    <location>
        <begin position="16"/>
        <end position="264"/>
    </location>
</feature>
<dbReference type="FunFam" id="3.40.1190.20:FF:000003">
    <property type="entry name" value="Phosphomethylpyrimidine kinase ThiD"/>
    <property type="match status" value="1"/>
</dbReference>
<dbReference type="Gene3D" id="3.40.1190.20">
    <property type="match status" value="1"/>
</dbReference>
<dbReference type="InterPro" id="IPR013749">
    <property type="entry name" value="PM/HMP-P_kinase-1"/>
</dbReference>
<dbReference type="Pfam" id="PF08543">
    <property type="entry name" value="Phos_pyr_kin"/>
    <property type="match status" value="1"/>
</dbReference>
<dbReference type="InterPro" id="IPR029056">
    <property type="entry name" value="Ribokinase-like"/>
</dbReference>
<gene>
    <name evidence="8" type="primary">thiD</name>
    <name evidence="8" type="ORF">Lwal_2319</name>
</gene>
<dbReference type="PATRIC" id="fig|66969.6.peg.2521"/>
<name>A0A0W1A5I2_9GAMM</name>
<protein>
    <recommendedName>
        <fullName evidence="2">hydroxymethylpyrimidine kinase</fullName>
        <ecNumber evidence="2">2.7.1.49</ecNumber>
    </recommendedName>
</protein>
<dbReference type="GO" id="GO:0005829">
    <property type="term" value="C:cytosol"/>
    <property type="evidence" value="ECO:0007669"/>
    <property type="project" value="TreeGrafter"/>
</dbReference>
<keyword evidence="5 8" id="KW-0418">Kinase</keyword>
<dbReference type="PANTHER" id="PTHR20858:SF17">
    <property type="entry name" value="HYDROXYMETHYLPYRIMIDINE_PHOSPHOMETHYLPYRIMIDINE KINASE THI20-RELATED"/>
    <property type="match status" value="1"/>
</dbReference>
<organism evidence="8 9">
    <name type="scientific">Legionella waltersii</name>
    <dbReference type="NCBI Taxonomy" id="66969"/>
    <lineage>
        <taxon>Bacteria</taxon>
        <taxon>Pseudomonadati</taxon>
        <taxon>Pseudomonadota</taxon>
        <taxon>Gammaproteobacteria</taxon>
        <taxon>Legionellales</taxon>
        <taxon>Legionellaceae</taxon>
        <taxon>Legionella</taxon>
    </lineage>
</organism>
<keyword evidence="6" id="KW-0067">ATP-binding</keyword>
<dbReference type="EMBL" id="LNZB01000051">
    <property type="protein sequence ID" value="KTD76597.1"/>
    <property type="molecule type" value="Genomic_DNA"/>
</dbReference>
<evidence type="ECO:0000256" key="5">
    <source>
        <dbReference type="ARBA" id="ARBA00022777"/>
    </source>
</evidence>
<comment type="caution">
    <text evidence="8">The sequence shown here is derived from an EMBL/GenBank/DDBJ whole genome shotgun (WGS) entry which is preliminary data.</text>
</comment>
<dbReference type="GO" id="GO:0008972">
    <property type="term" value="F:phosphomethylpyrimidine kinase activity"/>
    <property type="evidence" value="ECO:0007669"/>
    <property type="project" value="InterPro"/>
</dbReference>
<dbReference type="STRING" id="66969.Lwal_2319"/>
<dbReference type="RefSeq" id="WP_058480942.1">
    <property type="nucleotide sequence ID" value="NZ_CAAAIQ010000001.1"/>
</dbReference>
<dbReference type="PANTHER" id="PTHR20858">
    <property type="entry name" value="PHOSPHOMETHYLPYRIMIDINE KINASE"/>
    <property type="match status" value="1"/>
</dbReference>
<evidence type="ECO:0000256" key="3">
    <source>
        <dbReference type="ARBA" id="ARBA00022679"/>
    </source>
</evidence>
<accession>A0A0W1A5I2</accession>
<keyword evidence="3 8" id="KW-0808">Transferase</keyword>
<dbReference type="CDD" id="cd01169">
    <property type="entry name" value="HMPP_kinase"/>
    <property type="match status" value="1"/>
</dbReference>
<evidence type="ECO:0000259" key="7">
    <source>
        <dbReference type="Pfam" id="PF08543"/>
    </source>
</evidence>
<evidence type="ECO:0000256" key="4">
    <source>
        <dbReference type="ARBA" id="ARBA00022741"/>
    </source>
</evidence>
<reference evidence="8 9" key="1">
    <citation type="submission" date="2015-11" db="EMBL/GenBank/DDBJ databases">
        <title>Genomic analysis of 38 Legionella species identifies large and diverse effector repertoires.</title>
        <authorList>
            <person name="Burstein D."/>
            <person name="Amaro F."/>
            <person name="Zusman T."/>
            <person name="Lifshitz Z."/>
            <person name="Cohen O."/>
            <person name="Gilbert J.A."/>
            <person name="Pupko T."/>
            <person name="Shuman H.A."/>
            <person name="Segal G."/>
        </authorList>
    </citation>
    <scope>NUCLEOTIDE SEQUENCE [LARGE SCALE GENOMIC DNA]</scope>
    <source>
        <strain evidence="8 9">ATCC 51914</strain>
    </source>
</reference>
<dbReference type="InterPro" id="IPR004399">
    <property type="entry name" value="HMP/HMP-P_kinase_dom"/>
</dbReference>
<dbReference type="GO" id="GO:0009229">
    <property type="term" value="P:thiamine diphosphate biosynthetic process"/>
    <property type="evidence" value="ECO:0007669"/>
    <property type="project" value="UniProtKB-UniPathway"/>
</dbReference>
<dbReference type="GO" id="GO:0005524">
    <property type="term" value="F:ATP binding"/>
    <property type="evidence" value="ECO:0007669"/>
    <property type="project" value="UniProtKB-KW"/>
</dbReference>
<evidence type="ECO:0000256" key="6">
    <source>
        <dbReference type="ARBA" id="ARBA00022840"/>
    </source>
</evidence>
<comment type="pathway">
    <text evidence="1">Cofactor biosynthesis; thiamine diphosphate biosynthesis.</text>
</comment>
<evidence type="ECO:0000313" key="8">
    <source>
        <dbReference type="EMBL" id="KTD76597.1"/>
    </source>
</evidence>
<evidence type="ECO:0000256" key="1">
    <source>
        <dbReference type="ARBA" id="ARBA00004948"/>
    </source>
</evidence>
<dbReference type="GO" id="GO:0009228">
    <property type="term" value="P:thiamine biosynthetic process"/>
    <property type="evidence" value="ECO:0007669"/>
    <property type="project" value="InterPro"/>
</dbReference>
<dbReference type="NCBIfam" id="TIGR00097">
    <property type="entry name" value="HMP-P_kinase"/>
    <property type="match status" value="1"/>
</dbReference>
<keyword evidence="9" id="KW-1185">Reference proteome</keyword>
<dbReference type="UniPathway" id="UPA00060">
    <property type="reaction ID" value="UER00138"/>
</dbReference>
<proteinExistence type="predicted"/>
<dbReference type="GO" id="GO:0008902">
    <property type="term" value="F:hydroxymethylpyrimidine kinase activity"/>
    <property type="evidence" value="ECO:0007669"/>
    <property type="project" value="UniProtKB-EC"/>
</dbReference>
<sequence>MINNNLACVLSIAGTDPSGGAGISADIKAISATGGYAAAVITALVAQNTQGVQCIERVSPEFVHKQLNSVFLDLPISAVKIGMLHDERIIAVVSKTLDKTRPPNIVFDPVMVAKDGSLLLELDSISLLKEKLLPLTDLITPNLFEAEYLIGGGIRNFQEMEAAALAIGQQFRINVLIKGGHLETNESSDVLFNFTKNTIDWFSSPRVKSSNTHGTGCTLSSAISSYLAQGLALYDAVASAKNYISHAIQSGKNYRLGKGNGPVDHFYFLENRTREC</sequence>
<dbReference type="Proteomes" id="UP000054729">
    <property type="component" value="Unassembled WGS sequence"/>
</dbReference>